<gene>
    <name evidence="7" type="ORF">PFICI_01769</name>
</gene>
<accession>W3XRS6</accession>
<sequence length="682" mass="75442">MENHFEPGGPHDSLERDLYEGEGTGQETESDRSSQDGRRRSVGTPPSSPPGSPRPNFAPRGPVTPRLGFKGKIPRGLALNVGLAEGVSKIAENIRLKELQGAYKNAINSVAHAKHARGFIEELSFLIIASSLLNEHPAFGPASAAPLPTEALDRLDGQELVITSWTPNGALAAGALGFSIAGLMRWFVVGGSFILSARRLVVVTIALGLLAWALRTHMRQQQAKNTYEIALSELKRFLRSSSEYDSMASSALSFIFEVELVARGYRLSLPLPPLSRLENNDNGQALKSQKLRHSLNQCFQDVIEVYYQTAQEIRDFASQKQLKEYDEAFKCDKEKVHEYMVHFVNLSTEDAQKTAQLRETLQLSRDARKMFLITLMSLEKTGSRTELVQYTTALQGIQRCLQVTQKAYSNLRAALVPDREVRDNRTSTSPTSPRHLKWKHQIDKVGGMNMSIRTIQAKMYSLLEESKKTLDTADDVSELGQMFMDRYESIGKDIEDLMDAWQSGKSSLAKSINKNERRVSSMSSLLSPGLDKSMEAVLEETGEAESEGGVASAWDQLTGGEAPPENMSPQSPEPQPLVMETFEAIATPRPRSLMTRAERIQRSHEERKIREAERAAAMQRGHVMGELRDVLKSRGLHTVVDTNQGGDSSPIIAPGPLPSPKSVGPRLSKRISLPGPGERLFL</sequence>
<dbReference type="KEGG" id="pfy:PFICI_01769"/>
<dbReference type="Pfam" id="PF12632">
    <property type="entry name" value="Vezatin"/>
    <property type="match status" value="1"/>
</dbReference>
<dbReference type="STRING" id="1229662.W3XRS6"/>
<feature type="compositionally biased region" description="Basic and acidic residues" evidence="5">
    <location>
        <begin position="29"/>
        <end position="39"/>
    </location>
</feature>
<dbReference type="eggNOG" id="ENOG502QSNT">
    <property type="taxonomic scope" value="Eukaryota"/>
</dbReference>
<dbReference type="GO" id="GO:0017022">
    <property type="term" value="F:myosin binding"/>
    <property type="evidence" value="ECO:0007669"/>
    <property type="project" value="InterPro"/>
</dbReference>
<evidence type="ECO:0000256" key="4">
    <source>
        <dbReference type="ARBA" id="ARBA00023136"/>
    </source>
</evidence>
<keyword evidence="8" id="KW-1185">Reference proteome</keyword>
<dbReference type="EMBL" id="KI912109">
    <property type="protein sequence ID" value="ETS87941.1"/>
    <property type="molecule type" value="Genomic_DNA"/>
</dbReference>
<keyword evidence="3" id="KW-1133">Transmembrane helix</keyword>
<evidence type="ECO:0000256" key="2">
    <source>
        <dbReference type="ARBA" id="ARBA00022692"/>
    </source>
</evidence>
<feature type="domain" description="Myosin-binding" evidence="6">
    <location>
        <begin position="195"/>
        <end position="458"/>
    </location>
</feature>
<evidence type="ECO:0000313" key="8">
    <source>
        <dbReference type="Proteomes" id="UP000030651"/>
    </source>
</evidence>
<feature type="region of interest" description="Disordered" evidence="5">
    <location>
        <begin position="539"/>
        <end position="575"/>
    </location>
</feature>
<dbReference type="RefSeq" id="XP_007828541.1">
    <property type="nucleotide sequence ID" value="XM_007830350.1"/>
</dbReference>
<dbReference type="HOGENOM" id="CLU_005766_2_0_1"/>
<comment type="subcellular location">
    <subcellularLocation>
        <location evidence="1">Endomembrane system</location>
    </subcellularLocation>
</comment>
<evidence type="ECO:0000256" key="5">
    <source>
        <dbReference type="SAM" id="MobiDB-lite"/>
    </source>
</evidence>
<dbReference type="GeneID" id="19266782"/>
<feature type="region of interest" description="Disordered" evidence="5">
    <location>
        <begin position="641"/>
        <end position="682"/>
    </location>
</feature>
<proteinExistence type="predicted"/>
<feature type="region of interest" description="Disordered" evidence="5">
    <location>
        <begin position="1"/>
        <end position="69"/>
    </location>
</feature>
<evidence type="ECO:0000256" key="1">
    <source>
        <dbReference type="ARBA" id="ARBA00004308"/>
    </source>
</evidence>
<reference evidence="8" key="1">
    <citation type="journal article" date="2015" name="BMC Genomics">
        <title>Genomic and transcriptomic analysis of the endophytic fungus Pestalotiopsis fici reveals its lifestyle and high potential for synthesis of natural products.</title>
        <authorList>
            <person name="Wang X."/>
            <person name="Zhang X."/>
            <person name="Liu L."/>
            <person name="Xiang M."/>
            <person name="Wang W."/>
            <person name="Sun X."/>
            <person name="Che Y."/>
            <person name="Guo L."/>
            <person name="Liu G."/>
            <person name="Guo L."/>
            <person name="Wang C."/>
            <person name="Yin W.B."/>
            <person name="Stadler M."/>
            <person name="Zhang X."/>
            <person name="Liu X."/>
        </authorList>
    </citation>
    <scope>NUCLEOTIDE SEQUENCE [LARGE SCALE GENOMIC DNA]</scope>
    <source>
        <strain evidence="8">W106-1 / CGMCC3.15140</strain>
    </source>
</reference>
<name>W3XRS6_PESFW</name>
<evidence type="ECO:0000259" key="6">
    <source>
        <dbReference type="Pfam" id="PF12632"/>
    </source>
</evidence>
<protein>
    <recommendedName>
        <fullName evidence="6">Myosin-binding domain-containing protein</fullName>
    </recommendedName>
</protein>
<dbReference type="Proteomes" id="UP000030651">
    <property type="component" value="Unassembled WGS sequence"/>
</dbReference>
<organism evidence="7 8">
    <name type="scientific">Pestalotiopsis fici (strain W106-1 / CGMCC3.15140)</name>
    <dbReference type="NCBI Taxonomy" id="1229662"/>
    <lineage>
        <taxon>Eukaryota</taxon>
        <taxon>Fungi</taxon>
        <taxon>Dikarya</taxon>
        <taxon>Ascomycota</taxon>
        <taxon>Pezizomycotina</taxon>
        <taxon>Sordariomycetes</taxon>
        <taxon>Xylariomycetidae</taxon>
        <taxon>Amphisphaeriales</taxon>
        <taxon>Sporocadaceae</taxon>
        <taxon>Pestalotiopsis</taxon>
    </lineage>
</organism>
<keyword evidence="2" id="KW-0812">Transmembrane</keyword>
<dbReference type="OrthoDB" id="21151at2759"/>
<evidence type="ECO:0000313" key="7">
    <source>
        <dbReference type="EMBL" id="ETS87941.1"/>
    </source>
</evidence>
<dbReference type="GO" id="GO:0012505">
    <property type="term" value="C:endomembrane system"/>
    <property type="evidence" value="ECO:0007669"/>
    <property type="project" value="UniProtKB-SubCell"/>
</dbReference>
<dbReference type="InterPro" id="IPR026859">
    <property type="entry name" value="Myosin-bd"/>
</dbReference>
<keyword evidence="4" id="KW-0472">Membrane</keyword>
<dbReference type="InParanoid" id="W3XRS6"/>
<dbReference type="OMA" id="DANTNML"/>
<evidence type="ECO:0000256" key="3">
    <source>
        <dbReference type="ARBA" id="ARBA00022989"/>
    </source>
</evidence>
<dbReference type="AlphaFoldDB" id="W3XRS6"/>